<sequence>MSQAPASKDMIAPKSHLRFSLPRHKCWLITISGLFVALCFILVSYRTRLSFSRESGIEIGDSAGPSPNAEFPAKADQYSGSETIILHPEDHAFREPRTLRLSWVITQDDKSPDGVSKKVLQVNGQFPGPVIEARSGDELVVDVRNEIAGDKNNSGLSIHWHGLTMEGANEMDGVVGLTQCAIAPGHNFTYHFRLSHQQAGTFWYHAHSGVQKADGLYGGLIVHKPASKSEEADQALHDYTTEQLLLIGDWYHRPGADVLKWYSDPDHYGMEPAPDSMLVNGQGRYNCSMAVNAFPIQCRDTAPPVIQLAGNGRVRLRVVNTGVAAAFKFGFSGSTMRAIAVDGGCLLSDETPTAQSIGLLHPGERIDLILGRELSVPSREAALTIELDTELNAFARSRNMPLHNFALQRTQTFPAEWANGPSEHQPAGNLGPAIDALDLASVVGRPLASGSAVSRAPSQKAVLYSTMKIRAAKHNQPVGSINFTSWLSREPYVLPLLSLAREEWDTAVTQPLRTHPFEVPWFQAAGAEDWLELAINNFDDKGHPFHLHGHEFYVMARGQTGNFRGYNPFDAQAVAELAPLNIHNPVRKDTVHVPPLGYVVLRFPLNNQGCHGDASDDDDRNFSS</sequence>
<dbReference type="InterPro" id="IPR045087">
    <property type="entry name" value="Cu-oxidase_fam"/>
</dbReference>
<feature type="domain" description="Plastocyanin-like" evidence="8">
    <location>
        <begin position="107"/>
        <end position="226"/>
    </location>
</feature>
<dbReference type="PANTHER" id="PTHR11709">
    <property type="entry name" value="MULTI-COPPER OXIDASE"/>
    <property type="match status" value="1"/>
</dbReference>
<proteinExistence type="inferred from homology"/>
<evidence type="ECO:0000259" key="8">
    <source>
        <dbReference type="Pfam" id="PF07732"/>
    </source>
</evidence>
<evidence type="ECO:0000256" key="4">
    <source>
        <dbReference type="ARBA" id="ARBA00023008"/>
    </source>
</evidence>
<dbReference type="InterPro" id="IPR011707">
    <property type="entry name" value="Cu-oxidase-like_N"/>
</dbReference>
<gene>
    <name evidence="9" type="ORF">AAL_07677</name>
</gene>
<organism evidence="9 10">
    <name type="scientific">Moelleriella libera RCEF 2490</name>
    <dbReference type="NCBI Taxonomy" id="1081109"/>
    <lineage>
        <taxon>Eukaryota</taxon>
        <taxon>Fungi</taxon>
        <taxon>Dikarya</taxon>
        <taxon>Ascomycota</taxon>
        <taxon>Pezizomycotina</taxon>
        <taxon>Sordariomycetes</taxon>
        <taxon>Hypocreomycetidae</taxon>
        <taxon>Hypocreales</taxon>
        <taxon>Clavicipitaceae</taxon>
        <taxon>Moelleriella</taxon>
    </lineage>
</organism>
<feature type="domain" description="Plastocyanin-like" evidence="6">
    <location>
        <begin position="243"/>
        <end position="369"/>
    </location>
</feature>
<dbReference type="InterPro" id="IPR001117">
    <property type="entry name" value="Cu-oxidase_2nd"/>
</dbReference>
<dbReference type="Proteomes" id="UP000078544">
    <property type="component" value="Unassembled WGS sequence"/>
</dbReference>
<dbReference type="GO" id="GO:0016491">
    <property type="term" value="F:oxidoreductase activity"/>
    <property type="evidence" value="ECO:0007669"/>
    <property type="project" value="UniProtKB-KW"/>
</dbReference>
<protein>
    <submittedName>
        <fullName evidence="9">Laccase</fullName>
    </submittedName>
</protein>
<keyword evidence="2" id="KW-0479">Metal-binding</keyword>
<dbReference type="Pfam" id="PF07731">
    <property type="entry name" value="Cu-oxidase_2"/>
    <property type="match status" value="1"/>
</dbReference>
<keyword evidence="5" id="KW-0472">Membrane</keyword>
<evidence type="ECO:0000259" key="6">
    <source>
        <dbReference type="Pfam" id="PF00394"/>
    </source>
</evidence>
<comment type="caution">
    <text evidence="9">The sequence shown here is derived from an EMBL/GenBank/DDBJ whole genome shotgun (WGS) entry which is preliminary data.</text>
</comment>
<keyword evidence="5" id="KW-0812">Transmembrane</keyword>
<dbReference type="Pfam" id="PF07732">
    <property type="entry name" value="Cu-oxidase_3"/>
    <property type="match status" value="1"/>
</dbReference>
<dbReference type="Gene3D" id="2.60.40.420">
    <property type="entry name" value="Cupredoxins - blue copper proteins"/>
    <property type="match status" value="3"/>
</dbReference>
<name>A0A167WX79_9HYPO</name>
<dbReference type="OrthoDB" id="2121828at2759"/>
<keyword evidence="5" id="KW-1133">Transmembrane helix</keyword>
<dbReference type="GO" id="GO:0005507">
    <property type="term" value="F:copper ion binding"/>
    <property type="evidence" value="ECO:0007669"/>
    <property type="project" value="InterPro"/>
</dbReference>
<keyword evidence="3" id="KW-0560">Oxidoreductase</keyword>
<feature type="transmembrane region" description="Helical" evidence="5">
    <location>
        <begin position="26"/>
        <end position="45"/>
    </location>
</feature>
<evidence type="ECO:0000313" key="9">
    <source>
        <dbReference type="EMBL" id="KZZ89378.1"/>
    </source>
</evidence>
<dbReference type="PANTHER" id="PTHR11709:SF394">
    <property type="entry name" value="FI03373P-RELATED"/>
    <property type="match status" value="1"/>
</dbReference>
<dbReference type="AlphaFoldDB" id="A0A167WX79"/>
<dbReference type="EMBL" id="AZGY01000025">
    <property type="protein sequence ID" value="KZZ89378.1"/>
    <property type="molecule type" value="Genomic_DNA"/>
</dbReference>
<dbReference type="InterPro" id="IPR011706">
    <property type="entry name" value="Cu-oxidase_C"/>
</dbReference>
<dbReference type="InterPro" id="IPR008972">
    <property type="entry name" value="Cupredoxin"/>
</dbReference>
<evidence type="ECO:0000256" key="5">
    <source>
        <dbReference type="SAM" id="Phobius"/>
    </source>
</evidence>
<accession>A0A167WX79</accession>
<evidence type="ECO:0000259" key="7">
    <source>
        <dbReference type="Pfam" id="PF07731"/>
    </source>
</evidence>
<evidence type="ECO:0000256" key="3">
    <source>
        <dbReference type="ARBA" id="ARBA00023002"/>
    </source>
</evidence>
<dbReference type="CDD" id="cd04206">
    <property type="entry name" value="CuRO_1_LCC_like"/>
    <property type="match status" value="1"/>
</dbReference>
<keyword evidence="10" id="KW-1185">Reference proteome</keyword>
<evidence type="ECO:0000256" key="2">
    <source>
        <dbReference type="ARBA" id="ARBA00022723"/>
    </source>
</evidence>
<comment type="similarity">
    <text evidence="1">Belongs to the multicopper oxidase family.</text>
</comment>
<dbReference type="STRING" id="1081109.A0A167WX79"/>
<reference evidence="9 10" key="1">
    <citation type="journal article" date="2016" name="Genome Biol. Evol.">
        <title>Divergent and convergent evolution of fungal pathogenicity.</title>
        <authorList>
            <person name="Shang Y."/>
            <person name="Xiao G."/>
            <person name="Zheng P."/>
            <person name="Cen K."/>
            <person name="Zhan S."/>
            <person name="Wang C."/>
        </authorList>
    </citation>
    <scope>NUCLEOTIDE SEQUENCE [LARGE SCALE GENOMIC DNA]</scope>
    <source>
        <strain evidence="9 10">RCEF 2490</strain>
    </source>
</reference>
<dbReference type="Pfam" id="PF00394">
    <property type="entry name" value="Cu-oxidase"/>
    <property type="match status" value="1"/>
</dbReference>
<feature type="domain" description="Plastocyanin-like" evidence="7">
    <location>
        <begin position="515"/>
        <end position="609"/>
    </location>
</feature>
<keyword evidence="4" id="KW-0186">Copper</keyword>
<evidence type="ECO:0000256" key="1">
    <source>
        <dbReference type="ARBA" id="ARBA00010609"/>
    </source>
</evidence>
<dbReference type="CDD" id="cd04205">
    <property type="entry name" value="CuRO_2_LCC_like"/>
    <property type="match status" value="1"/>
</dbReference>
<dbReference type="SUPFAM" id="SSF49503">
    <property type="entry name" value="Cupredoxins"/>
    <property type="match status" value="3"/>
</dbReference>
<evidence type="ECO:0000313" key="10">
    <source>
        <dbReference type="Proteomes" id="UP000078544"/>
    </source>
</evidence>